<dbReference type="InterPro" id="IPR008278">
    <property type="entry name" value="4-PPantetheinyl_Trfase_dom"/>
</dbReference>
<comment type="similarity">
    <text evidence="8">Belongs to the P-Pant transferase superfamily. AcpS family.</text>
</comment>
<keyword evidence="1 8" id="KW-0444">Lipid biosynthesis</keyword>
<dbReference type="Pfam" id="PF01648">
    <property type="entry name" value="ACPS"/>
    <property type="match status" value="1"/>
</dbReference>
<keyword evidence="5 8" id="KW-0460">Magnesium</keyword>
<dbReference type="InterPro" id="IPR037143">
    <property type="entry name" value="4-PPantetheinyl_Trfase_dom_sf"/>
</dbReference>
<organism evidence="10 11">
    <name type="scientific">Devosia sediminis</name>
    <dbReference type="NCBI Taxonomy" id="2798801"/>
    <lineage>
        <taxon>Bacteria</taxon>
        <taxon>Pseudomonadati</taxon>
        <taxon>Pseudomonadota</taxon>
        <taxon>Alphaproteobacteria</taxon>
        <taxon>Hyphomicrobiales</taxon>
        <taxon>Devosiaceae</taxon>
        <taxon>Devosia</taxon>
    </lineage>
</organism>
<protein>
    <recommendedName>
        <fullName evidence="8">Holo-[acyl-carrier-protein] synthase</fullName>
        <shortName evidence="8">Holo-ACP synthase</shortName>
        <ecNumber evidence="8">2.7.8.7</ecNumber>
    </recommendedName>
    <alternativeName>
        <fullName evidence="8">4'-phosphopantetheinyl transferase AcpS</fullName>
    </alternativeName>
</protein>
<keyword evidence="2 8" id="KW-0808">Transferase</keyword>
<proteinExistence type="inferred from homology"/>
<comment type="function">
    <text evidence="8">Transfers the 4'-phosphopantetheine moiety from coenzyme A to a Ser of acyl-carrier-protein.</text>
</comment>
<keyword evidence="4 8" id="KW-0276">Fatty acid metabolism</keyword>
<dbReference type="RefSeq" id="WP_198876791.1">
    <property type="nucleotide sequence ID" value="NZ_JAEKMH010000002.1"/>
</dbReference>
<keyword evidence="11" id="KW-1185">Reference proteome</keyword>
<evidence type="ECO:0000313" key="10">
    <source>
        <dbReference type="EMBL" id="MBJ3785626.1"/>
    </source>
</evidence>
<sequence>MNPVGLGFDLVDLERFRLLYGDSDPDTLCRVFTPHELEVTAAGADRWHRLAARWAVKEAVLKVLGGMQDGMSWTDIELRTAPDGSPSVKLHRGASAKAQSLGITSWLVSISHTDNTVGAVTIGAST</sequence>
<name>A0A934MME5_9HYPH</name>
<evidence type="ECO:0000313" key="11">
    <source>
        <dbReference type="Proteomes" id="UP000602124"/>
    </source>
</evidence>
<keyword evidence="6 8" id="KW-0443">Lipid metabolism</keyword>
<dbReference type="GO" id="GO:0000287">
    <property type="term" value="F:magnesium ion binding"/>
    <property type="evidence" value="ECO:0007669"/>
    <property type="project" value="UniProtKB-UniRule"/>
</dbReference>
<dbReference type="InterPro" id="IPR004568">
    <property type="entry name" value="Ppantetheine-prot_Trfase_dom"/>
</dbReference>
<evidence type="ECO:0000256" key="2">
    <source>
        <dbReference type="ARBA" id="ARBA00022679"/>
    </source>
</evidence>
<dbReference type="HAMAP" id="MF_00101">
    <property type="entry name" value="AcpS"/>
    <property type="match status" value="1"/>
</dbReference>
<evidence type="ECO:0000256" key="8">
    <source>
        <dbReference type="HAMAP-Rule" id="MF_00101"/>
    </source>
</evidence>
<comment type="cofactor">
    <cofactor evidence="8">
        <name>Mg(2+)</name>
        <dbReference type="ChEBI" id="CHEBI:18420"/>
    </cofactor>
</comment>
<dbReference type="GO" id="GO:0005737">
    <property type="term" value="C:cytoplasm"/>
    <property type="evidence" value="ECO:0007669"/>
    <property type="project" value="UniProtKB-SubCell"/>
</dbReference>
<dbReference type="NCBIfam" id="TIGR00556">
    <property type="entry name" value="pantethn_trn"/>
    <property type="match status" value="1"/>
</dbReference>
<feature type="binding site" evidence="8">
    <location>
        <position position="58"/>
    </location>
    <ligand>
        <name>Mg(2+)</name>
        <dbReference type="ChEBI" id="CHEBI:18420"/>
    </ligand>
</feature>
<comment type="caution">
    <text evidence="10">The sequence shown here is derived from an EMBL/GenBank/DDBJ whole genome shotgun (WGS) entry which is preliminary data.</text>
</comment>
<reference evidence="10" key="1">
    <citation type="submission" date="2020-12" db="EMBL/GenBank/DDBJ databases">
        <title>Devosia sp. MSA67 isolated from Mo River.</title>
        <authorList>
            <person name="Ma F."/>
            <person name="Zi Z."/>
        </authorList>
    </citation>
    <scope>NUCLEOTIDE SEQUENCE</scope>
    <source>
        <strain evidence="10">MSA67</strain>
    </source>
</reference>
<dbReference type="GO" id="GO:0008897">
    <property type="term" value="F:holo-[acyl-carrier-protein] synthase activity"/>
    <property type="evidence" value="ECO:0007669"/>
    <property type="project" value="UniProtKB-UniRule"/>
</dbReference>
<dbReference type="Gene3D" id="3.90.470.20">
    <property type="entry name" value="4'-phosphopantetheinyl transferase domain"/>
    <property type="match status" value="1"/>
</dbReference>
<dbReference type="GO" id="GO:0006633">
    <property type="term" value="P:fatty acid biosynthetic process"/>
    <property type="evidence" value="ECO:0007669"/>
    <property type="project" value="UniProtKB-UniRule"/>
</dbReference>
<dbReference type="InterPro" id="IPR002582">
    <property type="entry name" value="ACPS"/>
</dbReference>
<evidence type="ECO:0000256" key="3">
    <source>
        <dbReference type="ARBA" id="ARBA00022723"/>
    </source>
</evidence>
<feature type="domain" description="4'-phosphopantetheinyl transferase" evidence="9">
    <location>
        <begin position="5"/>
        <end position="100"/>
    </location>
</feature>
<comment type="subcellular location">
    <subcellularLocation>
        <location evidence="8">Cytoplasm</location>
    </subcellularLocation>
</comment>
<dbReference type="EMBL" id="JAEKMH010000002">
    <property type="protein sequence ID" value="MBJ3785626.1"/>
    <property type="molecule type" value="Genomic_DNA"/>
</dbReference>
<feature type="binding site" evidence="8">
    <location>
        <position position="9"/>
    </location>
    <ligand>
        <name>Mg(2+)</name>
        <dbReference type="ChEBI" id="CHEBI:18420"/>
    </ligand>
</feature>
<accession>A0A934MME5</accession>
<evidence type="ECO:0000256" key="5">
    <source>
        <dbReference type="ARBA" id="ARBA00022842"/>
    </source>
</evidence>
<keyword evidence="7 8" id="KW-0275">Fatty acid biosynthesis</keyword>
<dbReference type="EC" id="2.7.8.7" evidence="8"/>
<dbReference type="Proteomes" id="UP000602124">
    <property type="component" value="Unassembled WGS sequence"/>
</dbReference>
<dbReference type="SUPFAM" id="SSF56214">
    <property type="entry name" value="4'-phosphopantetheinyl transferase"/>
    <property type="match status" value="1"/>
</dbReference>
<keyword evidence="8" id="KW-0963">Cytoplasm</keyword>
<evidence type="ECO:0000256" key="4">
    <source>
        <dbReference type="ARBA" id="ARBA00022832"/>
    </source>
</evidence>
<evidence type="ECO:0000256" key="7">
    <source>
        <dbReference type="ARBA" id="ARBA00023160"/>
    </source>
</evidence>
<evidence type="ECO:0000259" key="9">
    <source>
        <dbReference type="Pfam" id="PF01648"/>
    </source>
</evidence>
<gene>
    <name evidence="8" type="primary">acpS</name>
    <name evidence="10" type="ORF">JEQ47_12930</name>
</gene>
<keyword evidence="3 8" id="KW-0479">Metal-binding</keyword>
<evidence type="ECO:0000256" key="6">
    <source>
        <dbReference type="ARBA" id="ARBA00023098"/>
    </source>
</evidence>
<evidence type="ECO:0000256" key="1">
    <source>
        <dbReference type="ARBA" id="ARBA00022516"/>
    </source>
</evidence>
<dbReference type="AlphaFoldDB" id="A0A934MME5"/>
<comment type="catalytic activity">
    <reaction evidence="8">
        <text>apo-[ACP] + CoA = holo-[ACP] + adenosine 3',5'-bisphosphate + H(+)</text>
        <dbReference type="Rhea" id="RHEA:12068"/>
        <dbReference type="Rhea" id="RHEA-COMP:9685"/>
        <dbReference type="Rhea" id="RHEA-COMP:9690"/>
        <dbReference type="ChEBI" id="CHEBI:15378"/>
        <dbReference type="ChEBI" id="CHEBI:29999"/>
        <dbReference type="ChEBI" id="CHEBI:57287"/>
        <dbReference type="ChEBI" id="CHEBI:58343"/>
        <dbReference type="ChEBI" id="CHEBI:64479"/>
        <dbReference type="EC" id="2.7.8.7"/>
    </reaction>
</comment>